<proteinExistence type="predicted"/>
<feature type="compositionally biased region" description="Polar residues" evidence="1">
    <location>
        <begin position="132"/>
        <end position="145"/>
    </location>
</feature>
<reference evidence="2" key="1">
    <citation type="submission" date="2021-03" db="EMBL/GenBank/DDBJ databases">
        <title>Evolutionary innovations through gain and loss of genes in the ectomycorrhizal Boletales.</title>
        <authorList>
            <person name="Wu G."/>
            <person name="Miyauchi S."/>
            <person name="Morin E."/>
            <person name="Yang Z.-L."/>
            <person name="Xu J."/>
            <person name="Martin F.M."/>
        </authorList>
    </citation>
    <scope>NUCLEOTIDE SEQUENCE</scope>
    <source>
        <strain evidence="2">BR01</strain>
    </source>
</reference>
<gene>
    <name evidence="2" type="ORF">JVT61DRAFT_8159</name>
</gene>
<keyword evidence="3" id="KW-1185">Reference proteome</keyword>
<accession>A0A8I2Z0K6</accession>
<protein>
    <submittedName>
        <fullName evidence="2">Uncharacterized protein</fullName>
    </submittedName>
</protein>
<feature type="compositionally biased region" description="Polar residues" evidence="1">
    <location>
        <begin position="209"/>
        <end position="219"/>
    </location>
</feature>
<evidence type="ECO:0000313" key="3">
    <source>
        <dbReference type="Proteomes" id="UP000683000"/>
    </source>
</evidence>
<feature type="compositionally biased region" description="Polar residues" evidence="1">
    <location>
        <begin position="188"/>
        <end position="198"/>
    </location>
</feature>
<feature type="region of interest" description="Disordered" evidence="1">
    <location>
        <begin position="132"/>
        <end position="258"/>
    </location>
</feature>
<feature type="compositionally biased region" description="Polar residues" evidence="1">
    <location>
        <begin position="227"/>
        <end position="249"/>
    </location>
</feature>
<feature type="compositionally biased region" description="Basic and acidic residues" evidence="1">
    <location>
        <begin position="289"/>
        <end position="304"/>
    </location>
</feature>
<feature type="region of interest" description="Disordered" evidence="1">
    <location>
        <begin position="283"/>
        <end position="304"/>
    </location>
</feature>
<dbReference type="OrthoDB" id="2678415at2759"/>
<comment type="caution">
    <text evidence="2">The sequence shown here is derived from an EMBL/GenBank/DDBJ whole genome shotgun (WGS) entry which is preliminary data.</text>
</comment>
<feature type="region of interest" description="Disordered" evidence="1">
    <location>
        <begin position="76"/>
        <end position="105"/>
    </location>
</feature>
<evidence type="ECO:0000313" key="2">
    <source>
        <dbReference type="EMBL" id="KAG6380077.1"/>
    </source>
</evidence>
<dbReference type="AlphaFoldDB" id="A0A8I2Z0K6"/>
<evidence type="ECO:0000256" key="1">
    <source>
        <dbReference type="SAM" id="MobiDB-lite"/>
    </source>
</evidence>
<sequence>MATVQVMSTVVPAQARTVRGATTAWPPPSSGLTHTRPWRSSPLAGLAFSTLPPVIPESSEESYENEHLGLDRVRELSHTRSPSPSSIASQTGSLAASGYGSRNASGSASALALADGEASTSTISLLASTNAHGTLSSQGHPSSHTHSNRPARLSKSWGRRTSLAQDDFAPPMQVSDVSITPPPRARTVSHNQSRSQSFPVHPIKPSPTIPQAYSRTSPRPRTAPEPESNTKQALSQSRDPTSNWMSSSPFGPAETPKFSRLAMASPTVVMPLSAKQYRKAKSQGVLWERQGERGSDNIESRQLC</sequence>
<dbReference type="Proteomes" id="UP000683000">
    <property type="component" value="Unassembled WGS sequence"/>
</dbReference>
<dbReference type="EMBL" id="JAGFBS010000003">
    <property type="protein sequence ID" value="KAG6380077.1"/>
    <property type="molecule type" value="Genomic_DNA"/>
</dbReference>
<feature type="compositionally biased region" description="Polar residues" evidence="1">
    <location>
        <begin position="79"/>
        <end position="94"/>
    </location>
</feature>
<feature type="compositionally biased region" description="Low complexity" evidence="1">
    <location>
        <begin position="95"/>
        <end position="105"/>
    </location>
</feature>
<name>A0A8I2Z0K6_9AGAM</name>
<organism evidence="2 3">
    <name type="scientific">Boletus reticuloceps</name>
    <dbReference type="NCBI Taxonomy" id="495285"/>
    <lineage>
        <taxon>Eukaryota</taxon>
        <taxon>Fungi</taxon>
        <taxon>Dikarya</taxon>
        <taxon>Basidiomycota</taxon>
        <taxon>Agaricomycotina</taxon>
        <taxon>Agaricomycetes</taxon>
        <taxon>Agaricomycetidae</taxon>
        <taxon>Boletales</taxon>
        <taxon>Boletineae</taxon>
        <taxon>Boletaceae</taxon>
        <taxon>Boletoideae</taxon>
        <taxon>Boletus</taxon>
    </lineage>
</organism>